<gene>
    <name evidence="4" type="ORF">Dcar01_01823</name>
</gene>
<dbReference type="InterPro" id="IPR011545">
    <property type="entry name" value="DEAD/DEAH_box_helicase_dom"/>
</dbReference>
<dbReference type="PANTHER" id="PTHR47957:SF3">
    <property type="entry name" value="ATP-DEPENDENT HELICASE HRQ1"/>
    <property type="match status" value="1"/>
</dbReference>
<dbReference type="Pfam" id="PF00271">
    <property type="entry name" value="Helicase_C"/>
    <property type="match status" value="1"/>
</dbReference>
<dbReference type="InterPro" id="IPR014001">
    <property type="entry name" value="Helicase_ATP-bd"/>
</dbReference>
<evidence type="ECO:0000259" key="3">
    <source>
        <dbReference type="PROSITE" id="PS51194"/>
    </source>
</evidence>
<comment type="caution">
    <text evidence="4">The sequence shown here is derived from an EMBL/GenBank/DDBJ whole genome shotgun (WGS) entry which is preliminary data.</text>
</comment>
<name>A0ABP9WA77_9DEIO</name>
<proteinExistence type="predicted"/>
<keyword evidence="2" id="KW-0067">ATP-binding</keyword>
<dbReference type="Proteomes" id="UP001401887">
    <property type="component" value="Unassembled WGS sequence"/>
</dbReference>
<evidence type="ECO:0000256" key="2">
    <source>
        <dbReference type="ARBA" id="ARBA00022840"/>
    </source>
</evidence>
<dbReference type="Pfam" id="PF00270">
    <property type="entry name" value="DEAD"/>
    <property type="match status" value="1"/>
</dbReference>
<evidence type="ECO:0000313" key="4">
    <source>
        <dbReference type="EMBL" id="GAA5513097.1"/>
    </source>
</evidence>
<keyword evidence="1" id="KW-0547">Nucleotide-binding</keyword>
<dbReference type="SMART" id="SM00490">
    <property type="entry name" value="HELICc"/>
    <property type="match status" value="1"/>
</dbReference>
<dbReference type="InterPro" id="IPR027417">
    <property type="entry name" value="P-loop_NTPase"/>
</dbReference>
<feature type="domain" description="Helicase C-terminal" evidence="3">
    <location>
        <begin position="1314"/>
        <end position="1466"/>
    </location>
</feature>
<dbReference type="RefSeq" id="WP_345464179.1">
    <property type="nucleotide sequence ID" value="NZ_BAABRP010000005.1"/>
</dbReference>
<dbReference type="SMART" id="SM00487">
    <property type="entry name" value="DEXDc"/>
    <property type="match status" value="1"/>
</dbReference>
<evidence type="ECO:0000313" key="5">
    <source>
        <dbReference type="Proteomes" id="UP001401887"/>
    </source>
</evidence>
<dbReference type="Gene3D" id="3.40.50.300">
    <property type="entry name" value="P-loop containing nucleotide triphosphate hydrolases"/>
    <property type="match status" value="3"/>
</dbReference>
<accession>A0ABP9WA77</accession>
<protein>
    <recommendedName>
        <fullName evidence="3">Helicase C-terminal domain-containing protein</fullName>
    </recommendedName>
</protein>
<organism evidence="4 5">
    <name type="scientific">Deinococcus carri</name>
    <dbReference type="NCBI Taxonomy" id="1211323"/>
    <lineage>
        <taxon>Bacteria</taxon>
        <taxon>Thermotogati</taxon>
        <taxon>Deinococcota</taxon>
        <taxon>Deinococci</taxon>
        <taxon>Deinococcales</taxon>
        <taxon>Deinococcaceae</taxon>
        <taxon>Deinococcus</taxon>
    </lineage>
</organism>
<evidence type="ECO:0000256" key="1">
    <source>
        <dbReference type="ARBA" id="ARBA00022741"/>
    </source>
</evidence>
<keyword evidence="5" id="KW-1185">Reference proteome</keyword>
<reference evidence="4 5" key="1">
    <citation type="submission" date="2024-02" db="EMBL/GenBank/DDBJ databases">
        <title>Deinococcus carri NBRC 110142.</title>
        <authorList>
            <person name="Ichikawa N."/>
            <person name="Katano-Makiyama Y."/>
            <person name="Hidaka K."/>
        </authorList>
    </citation>
    <scope>NUCLEOTIDE SEQUENCE [LARGE SCALE GENOMIC DNA]</scope>
    <source>
        <strain evidence="4 5">NBRC 110142</strain>
    </source>
</reference>
<dbReference type="SUPFAM" id="SSF52540">
    <property type="entry name" value="P-loop containing nucleoside triphosphate hydrolases"/>
    <property type="match status" value="2"/>
</dbReference>
<dbReference type="PROSITE" id="PS51194">
    <property type="entry name" value="HELICASE_CTER"/>
    <property type="match status" value="1"/>
</dbReference>
<sequence length="2143" mass="237603">MQDPIGSFVRIRELYISYLDTAFRIGDSSVAAERRRLLRAPGTLCTEPLVEPLPRYQSSALTFRDLLGPLPADEDPLHGASTTQRKAFVELALAGLFPSEPVDGPEASPLTREAKFKPYFHQVAMLAKGAKPGKPGIVTSGTGSGKTESFLLPVFAALAAEAGSWPAPEAGYLERRWWNDPLTGRPYGKEEDGRFTPSYTRIPIERRPTEAAPRRTPFVPHRVGETREAAVRALILYPMNALVEDQMVRLRKALDSKEARDVMDREFAGNRIFFGRYTGKSPVTGHEDNPAFREILDMASDDDRLDGTVPSVGGDVTPKQIRDGEIQRRQRKQQELFETMVEAEAGQHEARAHVWNKTAAPGGRFDPARAASAFGDDSPFMFPSTDGNELISRWDMQRTPPDLLITNVSMLSAMLSREVDDGIFTKTREWLKRPDAYFYLVLDELHLQRGSAGTEVAYLLRLLLERLGLTEEGQRHKLRILASSASLPTTPGDDEASIDYLWDMFGRFGTADATMPEDEVRASWRDAIVPGREVPYAVRHDADRLLDSRPFVRLLDLAIANRTHGSGDEPVSADDPSEDVRSEAAWLEVAAELDVPTQGRSPKDVIGDTVRAAAARIAAACWNDDEGRSRAVTARRLAWKVFGDLRAAHAMPEDLPYESALHAVRALLFVRGCGDGLEAFLGGRVADAPSFRVHTFFRSIEGLYAPAWKNAGFAPEEADADRKAEVGRLSIERESRKRFDVGDGGEPRMLRQFEVLYCECCGELFLGGMRSRGSTRSTSTELLPHEPLLDGLPDTAASQRFEELSYEQYAVFWPAPSDTKPESGTMSRATATWNPARLNRETGVVTLQESAARARTRSTSAEGASRDETITGFLFERPTGRDRHGREADDPETHVPYACPKCGTDYAPRRKGTGRLSPIRNFRAGFGKTTQLLATELFDAQRVAEAEHDAKLVSFSDSRQDAARAALDIERNHHQDLRREILAICLREQAAGRPSAEELTAEIARVEEEIAEAALHKRYGELGSLGERLTSLQRRLAENDDPSIAFADIVDGPEVSASKGAIEVRPLIATMVKRGVHPYDDAGIDRPGGATDNADVRKFQWDALFELRGEDEKVFWKADASANGALSSARRTVVHRFLTTMTDVIFSKTYFSFEEAGLGYVTVRLDNIPEPRRTERRRQELAALLRVLTDAYRYRPSKYEKNDEPMAGIGARGTVKGKILAYAQAVWGEENAEAQIELALADLGHAGHPNGIVDVYMIHFRLPEPTDDFWRCARCARVHLHRGADVCTRCFAKLPKAPEGRIVNLRATSFLGRRVDRALAHWADESADVEPFFRLHCEELTGQTEDPARRQREFKGIFVPSTTDDGRTAEEGRLHERKATIDLLAVTTTMEVGIDIGPLQAVMQANMPPQRFNYQQRVGRAGRRGQAFSMALTVCRTKSHDLHYFRNPEKMTGDVPPPPVLTKSMPSIAQRFLRKKWLVDAFARLRAEDRARPLHLYPGDVMSPPDIHGEFLPVEEFLNPAGDWKTRLRGALAATRPDAEKFALVLGSDSRTTVTPPNVDRLMKELETKLSSGIAPGLAQSIAELGLLPMYGMPTRVRNLYLGTSRHGGRQVLDKIDRDLDVAIYEFAPGAKLVKDKFEHVGVGFTPAFELPAYTRSGRTPDAQVFQDSAFGEKFHLAQCPVCSAWARIEAGSESSESTCGACGASLGASSRHECVVPNGFRTDFRKQARDDEGTGGARHRTVQAEGRPIELKDHEVKRSDEQASVVRLSLAFDDQARTYRLNRGGTHADGAHGFVTRRGHQLLRTGSTNVRLPAQEIVDLPGAQPQNFEAEPVDHGPFWLAAPKTTDSLYLAPAALHPALSLGRLPVRTEDSDPERQSRWQGVRAAALSATFMVVGRAALELDIAPEELAVLEPRRFGPEGMRPLLQITDELVNGAGFCRILSEPESAGAPPRIMSYIQSMLSDGHEYPRTPFLDPEHADCTTACYRCLLRYGNQHYHGLLDWRLGLTYLRTLVDPTFACGLDGDFGAPGLTDFTPFALRLSQEMAERFGGEVKSFAEGRVPAFRVKTKGQKLSPWVLVAHPLWDWDGGRDLVPGTILAQADEEAAEDSGGTTLCWDTFNLERRQVQVREWIKNQMLGGGLE</sequence>
<dbReference type="EMBL" id="BAABRP010000005">
    <property type="protein sequence ID" value="GAA5513097.1"/>
    <property type="molecule type" value="Genomic_DNA"/>
</dbReference>
<dbReference type="PANTHER" id="PTHR47957">
    <property type="entry name" value="ATP-DEPENDENT HELICASE HRQ1"/>
    <property type="match status" value="1"/>
</dbReference>
<dbReference type="InterPro" id="IPR001650">
    <property type="entry name" value="Helicase_C-like"/>
</dbReference>